<organism evidence="1 2">
    <name type="scientific">Flavobacterium luteum</name>
    <dbReference type="NCBI Taxonomy" id="2026654"/>
    <lineage>
        <taxon>Bacteria</taxon>
        <taxon>Pseudomonadati</taxon>
        <taxon>Bacteroidota</taxon>
        <taxon>Flavobacteriia</taxon>
        <taxon>Flavobacteriales</taxon>
        <taxon>Flavobacteriaceae</taxon>
        <taxon>Flavobacterium</taxon>
    </lineage>
</organism>
<proteinExistence type="predicted"/>
<gene>
    <name evidence="1" type="ORF">F6464_14215</name>
</gene>
<feature type="non-terminal residue" evidence="1">
    <location>
        <position position="1421"/>
    </location>
</feature>
<evidence type="ECO:0000313" key="2">
    <source>
        <dbReference type="Proteomes" id="UP000490922"/>
    </source>
</evidence>
<sequence length="1421" mass="152028">MKNLIFNLMTYKLHYAILLLGILIGNTIKINAQVNVGFTQRTSQDSPDRKIYTVKGDFTMLGNTCLTPQNYGVAQNNNNQYMSYVDTDNDPNTWNSSSSTLTLSTENGALPSCSNIVYAGLYWTGKSSPDQIFDAQKQIQNGTQVVNYNLTATHDINIVKTNYKITVSRNDPSSNNRNPVYTFTGNGNTYTFNFFNSSASNRVTLSVNGAASINIPVSINAANTEVTLLNPYEIVDGTAKITVIKLFRSAATNLSSTDTRNTSTSEINVSATIPTYTTITKQYDKRVISLKGPNSSSYSQFIATANDIYYPKGTEDDIYCAYKEITEYVKLNGIGEYFAADMALLEGDPGGTGYSGGWGIIVVYENFKMKYRDITIFDGYAYVNSSNTSGYTLPVSGFNTVQTGTVGAKIGMMASEGDVSFAGDYFQIQKNSDASFLNLNHSGNITTNFFNSSINAGSDRNPNLQNNTGIDICMFTVPNNGNFVIGNNQTSTTFKYGTSGDTYSIFAIALAVDAYIPESEAVLTATTINNVPAIKPFTSLPGQEIGCRINIRNLGTEPIESYKLIIPIPYNTTYVPGSALGSILFTPLPTPNNIYLDETLGTNGSLVWDFGTLPQPLTPTTTLARLTFKLKATEDCSLLKNTSCGSKIVVNGYTSGIGAITGIVFDNNKMIEGFTENGACIGAPEKQTLTVNINSTSYVGANCISIPLVQNFTFCNKTSVLVSEIASNFPSGTRFYNTFPVNSNSIQFTNSNPIPLLEGTSATYYAIPPTANAGCNFAFTISKCKDINANDDIGINIVSSIGGISLSNVLVNDTLNSAPFTSTEVNLTFVGATNPGITFVGSSVAVAAGTPAGNYSLTYKICEAISPKNCDTANISVKVLAASIIAIGDSGASINSLTGGTAFTNVLSNDTLNGTPVLASQVVTYFVSATSSGISLSGNDVIVAAGTPAGSYTLTYKICEVLNDSNCDTAVVTVTVYANSIIANDDTVKCLDEVNGGISFTNIISNDTLNGFAVTTENVNLTFVSATNSGITLSGTNVFVAPGTQAGSYTLIYKICEVLNTVNCSQGIISVIVNAVPTGLKCYEIATFNPSTCLYDITGTQPTAPTGLACYEVATFNPKTCLYDVTGTQPVKPNVACYETLGDFNNETCTWTVTGAQIIDKPTLDDVIGQCTATATLATTKDNCGETIIGTPQNPITYDIEGEYIITWVFESSDKTVSVAALQNVTVTATNADTDGKPGYAECNADIDLYKQDDYPILNSLLPEGTASGGTWIDEVNPYSIVDVNGEQKFNPYQINTGNYELKYLTTNGACSSTVKVVITVDDDCVLLPACNFLVHNAFSPNGDGTNEVFIIENIDQTVCFPTNTVEIYNRWGVLVFETNQYDNSTRVFRGISEGRATVNKSAELPTGTYFYIIQYTDGKG</sequence>
<evidence type="ECO:0000313" key="1">
    <source>
        <dbReference type="EMBL" id="KAB1153548.1"/>
    </source>
</evidence>
<dbReference type="Proteomes" id="UP000490922">
    <property type="component" value="Unassembled WGS sequence"/>
</dbReference>
<keyword evidence="2" id="KW-1185">Reference proteome</keyword>
<dbReference type="RefSeq" id="WP_151108615.1">
    <property type="nucleotide sequence ID" value="NZ_WAEM01000015.1"/>
</dbReference>
<reference evidence="1 2" key="1">
    <citation type="submission" date="2019-09" db="EMBL/GenBank/DDBJ databases">
        <title>Flavobacterium sp. nov., isolated from glacier ice.</title>
        <authorList>
            <person name="Liu Q."/>
        </authorList>
    </citation>
    <scope>NUCLEOTIDE SEQUENCE [LARGE SCALE GENOMIC DNA]</scope>
    <source>
        <strain evidence="1 2">NBRC 112527</strain>
    </source>
</reference>
<dbReference type="EMBL" id="WAEM01000015">
    <property type="protein sequence ID" value="KAB1153548.1"/>
    <property type="molecule type" value="Genomic_DNA"/>
</dbReference>
<dbReference type="OrthoDB" id="599464at2"/>
<comment type="caution">
    <text evidence="1">The sequence shown here is derived from an EMBL/GenBank/DDBJ whole genome shotgun (WGS) entry which is preliminary data.</text>
</comment>
<name>A0A7J5A7R6_9FLAO</name>
<accession>A0A7J5A7R6</accession>
<protein>
    <submittedName>
        <fullName evidence="1">Gliding motility-associated C-terminal domain-containing protein</fullName>
    </submittedName>
</protein>
<dbReference type="Pfam" id="PF13585">
    <property type="entry name" value="CHU_C"/>
    <property type="match status" value="1"/>
</dbReference>